<dbReference type="AlphaFoldDB" id="A0A364V837"/>
<proteinExistence type="predicted"/>
<organism evidence="2 3">
    <name type="scientific">Corynebacterium heidelbergense</name>
    <dbReference type="NCBI Taxonomy" id="2055947"/>
    <lineage>
        <taxon>Bacteria</taxon>
        <taxon>Bacillati</taxon>
        <taxon>Actinomycetota</taxon>
        <taxon>Actinomycetes</taxon>
        <taxon>Mycobacteriales</taxon>
        <taxon>Corynebacteriaceae</taxon>
        <taxon>Corynebacterium</taxon>
    </lineage>
</organism>
<dbReference type="EMBL" id="QHCV01000010">
    <property type="protein sequence ID" value="RAV32797.1"/>
    <property type="molecule type" value="Genomic_DNA"/>
</dbReference>
<accession>A0A364V837</accession>
<reference evidence="2 3" key="1">
    <citation type="journal article" date="2018" name="Syst. Appl. Microbiol.">
        <title>Corynebacterium heidelbergense sp. nov., isolated from the preen glands of Egyptian geese (Alopochen aegyptiacus).</title>
        <authorList>
            <person name="Braun M.S."/>
            <person name="Wang E."/>
            <person name="Zimmermann S."/>
            <person name="Wink M."/>
        </authorList>
    </citation>
    <scope>NUCLEOTIDE SEQUENCE [LARGE SCALE GENOMIC DNA]</scope>
    <source>
        <strain evidence="2 3">647</strain>
    </source>
</reference>
<gene>
    <name evidence="2" type="ORF">DLJ54_01820</name>
</gene>
<keyword evidence="3" id="KW-1185">Reference proteome</keyword>
<dbReference type="RefSeq" id="WP_113630164.1">
    <property type="nucleotide sequence ID" value="NZ_QHCV01000010.1"/>
</dbReference>
<name>A0A364V837_9CORY</name>
<sequence length="116" mass="12190">MAARTAVAAVASWARDPEAHPRPSRADVAAAVRLSIELLAQDAPGQSVEVRVPPFAAVQCIAGPVHRRGTPPNVVQCDPITWLRLAMGDVELGSSSADLSGTRAGEVAHYLPLFKT</sequence>
<dbReference type="Gene3D" id="3.30.1050.40">
    <property type="match status" value="1"/>
</dbReference>
<evidence type="ECO:0000259" key="1">
    <source>
        <dbReference type="Pfam" id="PF17844"/>
    </source>
</evidence>
<feature type="domain" description="Bacterial SCP orthologue" evidence="1">
    <location>
        <begin position="24"/>
        <end position="113"/>
    </location>
</feature>
<evidence type="ECO:0000313" key="3">
    <source>
        <dbReference type="Proteomes" id="UP000251577"/>
    </source>
</evidence>
<dbReference type="InterPro" id="IPR041629">
    <property type="entry name" value="SCP_3"/>
</dbReference>
<protein>
    <recommendedName>
        <fullName evidence="1">Bacterial SCP orthologue domain-containing protein</fullName>
    </recommendedName>
</protein>
<dbReference type="Proteomes" id="UP000251577">
    <property type="component" value="Unassembled WGS sequence"/>
</dbReference>
<comment type="caution">
    <text evidence="2">The sequence shown here is derived from an EMBL/GenBank/DDBJ whole genome shotgun (WGS) entry which is preliminary data.</text>
</comment>
<evidence type="ECO:0000313" key="2">
    <source>
        <dbReference type="EMBL" id="RAV32797.1"/>
    </source>
</evidence>
<dbReference type="Pfam" id="PF17844">
    <property type="entry name" value="SCP_3"/>
    <property type="match status" value="1"/>
</dbReference>